<dbReference type="Proteomes" id="UP000297814">
    <property type="component" value="Unassembled WGS sequence"/>
</dbReference>
<sequence>MPQIAISSSDEGSSNLESAEPLEGEAKCLLQVGNSFESLRIGVVVLF</sequence>
<gene>
    <name evidence="1" type="ORF">BHYA_0079g00180</name>
</gene>
<reference evidence="1 2" key="1">
    <citation type="submission" date="2017-12" db="EMBL/GenBank/DDBJ databases">
        <title>Comparative genomics of Botrytis spp.</title>
        <authorList>
            <person name="Valero-Jimenez C.A."/>
            <person name="Tapia P."/>
            <person name="Veloso J."/>
            <person name="Silva-Moreno E."/>
            <person name="Staats M."/>
            <person name="Valdes J.H."/>
            <person name="Van Kan J.A.L."/>
        </authorList>
    </citation>
    <scope>NUCLEOTIDE SEQUENCE [LARGE SCALE GENOMIC DNA]</scope>
    <source>
        <strain evidence="1 2">Bh0001</strain>
    </source>
</reference>
<name>A0A4Z1GY47_9HELO</name>
<dbReference type="AlphaFoldDB" id="A0A4Z1GY47"/>
<evidence type="ECO:0000313" key="1">
    <source>
        <dbReference type="EMBL" id="TGO38247.1"/>
    </source>
</evidence>
<organism evidence="1 2">
    <name type="scientific">Botrytis hyacinthi</name>
    <dbReference type="NCBI Taxonomy" id="278943"/>
    <lineage>
        <taxon>Eukaryota</taxon>
        <taxon>Fungi</taxon>
        <taxon>Dikarya</taxon>
        <taxon>Ascomycota</taxon>
        <taxon>Pezizomycotina</taxon>
        <taxon>Leotiomycetes</taxon>
        <taxon>Helotiales</taxon>
        <taxon>Sclerotiniaceae</taxon>
        <taxon>Botrytis</taxon>
    </lineage>
</organism>
<proteinExistence type="predicted"/>
<keyword evidence="2" id="KW-1185">Reference proteome</keyword>
<comment type="caution">
    <text evidence="1">The sequence shown here is derived from an EMBL/GenBank/DDBJ whole genome shotgun (WGS) entry which is preliminary data.</text>
</comment>
<accession>A0A4Z1GY47</accession>
<dbReference type="EMBL" id="PQXK01000079">
    <property type="protein sequence ID" value="TGO38247.1"/>
    <property type="molecule type" value="Genomic_DNA"/>
</dbReference>
<protein>
    <submittedName>
        <fullName evidence="1">Uncharacterized protein</fullName>
    </submittedName>
</protein>
<evidence type="ECO:0000313" key="2">
    <source>
        <dbReference type="Proteomes" id="UP000297814"/>
    </source>
</evidence>